<organism evidence="8 9">
    <name type="scientific">Nocardia bhagyanarayanae</name>
    <dbReference type="NCBI Taxonomy" id="1215925"/>
    <lineage>
        <taxon>Bacteria</taxon>
        <taxon>Bacillati</taxon>
        <taxon>Actinomycetota</taxon>
        <taxon>Actinomycetes</taxon>
        <taxon>Mycobacteriales</taxon>
        <taxon>Nocardiaceae</taxon>
        <taxon>Nocardia</taxon>
    </lineage>
</organism>
<dbReference type="PANTHER" id="PTHR33406">
    <property type="entry name" value="MEMBRANE PROTEIN MJ1562-RELATED"/>
    <property type="match status" value="1"/>
</dbReference>
<feature type="transmembrane region" description="Helical" evidence="6">
    <location>
        <begin position="255"/>
        <end position="275"/>
    </location>
</feature>
<evidence type="ECO:0000256" key="6">
    <source>
        <dbReference type="SAM" id="Phobius"/>
    </source>
</evidence>
<feature type="transmembrane region" description="Helical" evidence="6">
    <location>
        <begin position="311"/>
        <end position="330"/>
    </location>
</feature>
<feature type="transmembrane region" description="Helical" evidence="6">
    <location>
        <begin position="336"/>
        <end position="359"/>
    </location>
</feature>
<dbReference type="PROSITE" id="PS50156">
    <property type="entry name" value="SSD"/>
    <property type="match status" value="1"/>
</dbReference>
<evidence type="ECO:0000256" key="4">
    <source>
        <dbReference type="ARBA" id="ARBA00022989"/>
    </source>
</evidence>
<feature type="transmembrane region" description="Helical" evidence="6">
    <location>
        <begin position="671"/>
        <end position="690"/>
    </location>
</feature>
<protein>
    <submittedName>
        <fullName evidence="8">RND superfamily putative drug exporter</fullName>
    </submittedName>
</protein>
<evidence type="ECO:0000259" key="7">
    <source>
        <dbReference type="PROSITE" id="PS50156"/>
    </source>
</evidence>
<dbReference type="OrthoDB" id="7051771at2"/>
<dbReference type="Gene3D" id="1.20.1640.10">
    <property type="entry name" value="Multidrug efflux transporter AcrB transmembrane domain"/>
    <property type="match status" value="2"/>
</dbReference>
<evidence type="ECO:0000313" key="9">
    <source>
        <dbReference type="Proteomes" id="UP000316331"/>
    </source>
</evidence>
<feature type="transmembrane region" description="Helical" evidence="6">
    <location>
        <begin position="401"/>
        <end position="425"/>
    </location>
</feature>
<dbReference type="RefSeq" id="WP_141812740.1">
    <property type="nucleotide sequence ID" value="NZ_VFPG01000002.1"/>
</dbReference>
<comment type="subcellular location">
    <subcellularLocation>
        <location evidence="1">Cell membrane</location>
        <topology evidence="1">Multi-pass membrane protein</topology>
    </subcellularLocation>
</comment>
<dbReference type="PANTHER" id="PTHR33406:SF13">
    <property type="entry name" value="MEMBRANE PROTEIN YDFJ"/>
    <property type="match status" value="1"/>
</dbReference>
<feature type="transmembrane region" description="Helical" evidence="6">
    <location>
        <begin position="205"/>
        <end position="223"/>
    </location>
</feature>
<keyword evidence="2" id="KW-1003">Cell membrane</keyword>
<accession>A0A543EX77</accession>
<dbReference type="AlphaFoldDB" id="A0A543EX77"/>
<keyword evidence="3 6" id="KW-0812">Transmembrane</keyword>
<feature type="transmembrane region" description="Helical" evidence="6">
    <location>
        <begin position="555"/>
        <end position="574"/>
    </location>
</feature>
<comment type="caution">
    <text evidence="8">The sequence shown here is derived from an EMBL/GenBank/DDBJ whole genome shotgun (WGS) entry which is preliminary data.</text>
</comment>
<name>A0A543EX77_9NOCA</name>
<dbReference type="InterPro" id="IPR000731">
    <property type="entry name" value="SSD"/>
</dbReference>
<dbReference type="GO" id="GO:0005886">
    <property type="term" value="C:plasma membrane"/>
    <property type="evidence" value="ECO:0007669"/>
    <property type="project" value="UniProtKB-SubCell"/>
</dbReference>
<dbReference type="InterPro" id="IPR050545">
    <property type="entry name" value="Mycobact_MmpL"/>
</dbReference>
<keyword evidence="4 6" id="KW-1133">Transmembrane helix</keyword>
<feature type="transmembrane region" description="Helical" evidence="6">
    <location>
        <begin position="696"/>
        <end position="715"/>
    </location>
</feature>
<feature type="domain" description="SSD" evidence="7">
    <location>
        <begin position="221"/>
        <end position="361"/>
    </location>
</feature>
<evidence type="ECO:0000256" key="1">
    <source>
        <dbReference type="ARBA" id="ARBA00004651"/>
    </source>
</evidence>
<proteinExistence type="predicted"/>
<sequence length="757" mass="79362">MSLPTLTKEPGQRPVPPPRLRALGRWGAAMARHRRIVLAAWLLLAVLGGAAYPLLHDRLGAPDYTVPGSASSEVDRLAAQHFAQFGAEQDLLVFHSPRFTADAPEFRAAIDRALVAARETPGVTGALGPFQGNAAAQISADRHTAFGIVGLEGDMSERVSVATQLQSAVTAVSDADIRVAVTGYGPAQADLMDIETADMQRAETIGLPVAAAVLVLALGALAAATLPITVTAAGIAAAVGALFGLTTFLTFDSLVLSVATMIATGTAIDYAMFIVSRFNEELTRRGVRDRSARAEIDRAVAVALDTTGRTVLASGLIVLISLCSLAVVGLPMLDGVAIGVVTAVLATLSAAVTLLPALLATLGPAVNRGALPARLRPAETRSTTASSAWARWAHTVMRRPLAFGLLGVAVLAVAAAPITGIRYGIDMGLDSLGDRPSGQATQLVRDNFGPGLLAPLSVLATGPDNGPLLSAAQSGVHEFADELSRDPRVATVLPQQSQGRIMITVVPRESFDSTAVAELTDDIRSRTSEVEGAELRVGGTPATFAEVSERITARFPWVIALVLTVSLAFLILAFRSIVLAVKAILLNLLATGAALGITVGVFQHGVGESVLGFQSTGFLQVYLPMLVFAVLFGLSMDYEVFLIRRMKEAWDRGNDNATAVAEGLQRTARPITAAAAIMVAVFASFVTADVLEIKQIGLALAVAITIDALVVRLILVPAFMRLFGRWNWWLPRWPAKAGDPAEAEDAVVSGRSAPAHR</sequence>
<feature type="transmembrane region" description="Helical" evidence="6">
    <location>
        <begin position="230"/>
        <end position="249"/>
    </location>
</feature>
<dbReference type="SUPFAM" id="SSF82866">
    <property type="entry name" value="Multidrug efflux transporter AcrB transmembrane domain"/>
    <property type="match status" value="2"/>
</dbReference>
<feature type="transmembrane region" description="Helical" evidence="6">
    <location>
        <begin position="583"/>
        <end position="602"/>
    </location>
</feature>
<evidence type="ECO:0000256" key="5">
    <source>
        <dbReference type="ARBA" id="ARBA00023136"/>
    </source>
</evidence>
<evidence type="ECO:0000256" key="2">
    <source>
        <dbReference type="ARBA" id="ARBA00022475"/>
    </source>
</evidence>
<feature type="transmembrane region" description="Helical" evidence="6">
    <location>
        <begin position="36"/>
        <end position="55"/>
    </location>
</feature>
<dbReference type="Proteomes" id="UP000316331">
    <property type="component" value="Unassembled WGS sequence"/>
</dbReference>
<keyword evidence="5 6" id="KW-0472">Membrane</keyword>
<gene>
    <name evidence="8" type="ORF">FB390_6333</name>
</gene>
<keyword evidence="9" id="KW-1185">Reference proteome</keyword>
<evidence type="ECO:0000256" key="3">
    <source>
        <dbReference type="ARBA" id="ARBA00022692"/>
    </source>
</evidence>
<feature type="transmembrane region" description="Helical" evidence="6">
    <location>
        <begin position="622"/>
        <end position="643"/>
    </location>
</feature>
<evidence type="ECO:0000313" key="8">
    <source>
        <dbReference type="EMBL" id="TQM26154.1"/>
    </source>
</evidence>
<dbReference type="EMBL" id="VFPG01000002">
    <property type="protein sequence ID" value="TQM26154.1"/>
    <property type="molecule type" value="Genomic_DNA"/>
</dbReference>
<dbReference type="Pfam" id="PF03176">
    <property type="entry name" value="MMPL"/>
    <property type="match status" value="2"/>
</dbReference>
<reference evidence="8 9" key="1">
    <citation type="submission" date="2019-06" db="EMBL/GenBank/DDBJ databases">
        <title>Sequencing the genomes of 1000 actinobacteria strains.</title>
        <authorList>
            <person name="Klenk H.-P."/>
        </authorList>
    </citation>
    <scope>NUCLEOTIDE SEQUENCE [LARGE SCALE GENOMIC DNA]</scope>
    <source>
        <strain evidence="8 9">DSM 103495</strain>
    </source>
</reference>
<dbReference type="InterPro" id="IPR004869">
    <property type="entry name" value="MMPL_dom"/>
</dbReference>